<evidence type="ECO:0000256" key="1">
    <source>
        <dbReference type="SAM" id="MobiDB-lite"/>
    </source>
</evidence>
<evidence type="ECO:0000313" key="2">
    <source>
        <dbReference type="EMBL" id="GIE25120.1"/>
    </source>
</evidence>
<name>A0ABQ4A2N8_9ACTN</name>
<proteinExistence type="predicted"/>
<keyword evidence="3" id="KW-1185">Reference proteome</keyword>
<protein>
    <submittedName>
        <fullName evidence="2">Uncharacterized protein</fullName>
    </submittedName>
</protein>
<accession>A0ABQ4A2N8</accession>
<feature type="compositionally biased region" description="Low complexity" evidence="1">
    <location>
        <begin position="26"/>
        <end position="44"/>
    </location>
</feature>
<gene>
    <name evidence="2" type="ORF">Ahu01nite_082220</name>
</gene>
<dbReference type="Proteomes" id="UP000603200">
    <property type="component" value="Unassembled WGS sequence"/>
</dbReference>
<organism evidence="2 3">
    <name type="scientific">Winogradskya humida</name>
    <dbReference type="NCBI Taxonomy" id="113566"/>
    <lineage>
        <taxon>Bacteria</taxon>
        <taxon>Bacillati</taxon>
        <taxon>Actinomycetota</taxon>
        <taxon>Actinomycetes</taxon>
        <taxon>Micromonosporales</taxon>
        <taxon>Micromonosporaceae</taxon>
        <taxon>Winogradskya</taxon>
    </lineage>
</organism>
<reference evidence="2 3" key="1">
    <citation type="submission" date="2021-01" db="EMBL/GenBank/DDBJ databases">
        <title>Whole genome shotgun sequence of Actinoplanes humidus NBRC 14915.</title>
        <authorList>
            <person name="Komaki H."/>
            <person name="Tamura T."/>
        </authorList>
    </citation>
    <scope>NUCLEOTIDE SEQUENCE [LARGE SCALE GENOMIC DNA]</scope>
    <source>
        <strain evidence="2 3">NBRC 14915</strain>
    </source>
</reference>
<comment type="caution">
    <text evidence="2">The sequence shown here is derived from an EMBL/GenBank/DDBJ whole genome shotgun (WGS) entry which is preliminary data.</text>
</comment>
<sequence>MAEADADADGEAVTVAAGPRLLTADAEAAGDAGGASDADGEPAGVGNADVSGDWREQAAGRAATAASVSKLRRDTRDMRCTLFPRQQRRTLPP</sequence>
<feature type="region of interest" description="Disordered" evidence="1">
    <location>
        <begin position="26"/>
        <end position="93"/>
    </location>
</feature>
<evidence type="ECO:0000313" key="3">
    <source>
        <dbReference type="Proteomes" id="UP000603200"/>
    </source>
</evidence>
<dbReference type="EMBL" id="BOMN01000115">
    <property type="protein sequence ID" value="GIE25120.1"/>
    <property type="molecule type" value="Genomic_DNA"/>
</dbReference>